<dbReference type="EMBL" id="CAXDID020000480">
    <property type="protein sequence ID" value="CAL6095862.1"/>
    <property type="molecule type" value="Genomic_DNA"/>
</dbReference>
<dbReference type="Proteomes" id="UP001642409">
    <property type="component" value="Unassembled WGS sequence"/>
</dbReference>
<gene>
    <name evidence="3" type="ORF">HINF_LOCUS34518</name>
    <name evidence="4" type="ORF">HINF_LOCUS54884</name>
    <name evidence="2" type="ORF">HINF_LOCUS5753</name>
    <name evidence="5" type="ORF">HINF_LOCUS64644</name>
    <name evidence="6" type="ORF">HINF_LOCUS67846</name>
    <name evidence="7" type="ORF">HINF_LOCUS68153</name>
</gene>
<evidence type="ECO:0000313" key="7">
    <source>
        <dbReference type="EMBL" id="CAL6095862.1"/>
    </source>
</evidence>
<organism evidence="3">
    <name type="scientific">Hexamita inflata</name>
    <dbReference type="NCBI Taxonomy" id="28002"/>
    <lineage>
        <taxon>Eukaryota</taxon>
        <taxon>Metamonada</taxon>
        <taxon>Diplomonadida</taxon>
        <taxon>Hexamitidae</taxon>
        <taxon>Hexamitinae</taxon>
        <taxon>Hexamita</taxon>
    </lineage>
</organism>
<evidence type="ECO:0000256" key="1">
    <source>
        <dbReference type="SAM" id="Phobius"/>
    </source>
</evidence>
<dbReference type="EMBL" id="CATOUU010000767">
    <property type="protein sequence ID" value="CAI9946873.1"/>
    <property type="molecule type" value="Genomic_DNA"/>
</dbReference>
<name>A0AA86UQ69_9EUKA</name>
<reference evidence="5 8" key="2">
    <citation type="submission" date="2024-07" db="EMBL/GenBank/DDBJ databases">
        <authorList>
            <person name="Akdeniz Z."/>
        </authorList>
    </citation>
    <scope>NUCLEOTIDE SEQUENCE [LARGE SCALE GENOMIC DNA]</scope>
</reference>
<dbReference type="EMBL" id="CATOUU010000150">
    <property type="protein sequence ID" value="CAI9918108.1"/>
    <property type="molecule type" value="Genomic_DNA"/>
</dbReference>
<sequence>MYNKLLPILQLINVVKQSLAYNPWLLGLLTQLFPLPTTIKFYGNAISFVILPAHLNPLYLITVYVFQLFKFRTQLLKQITLGQILFIGNNIILISCVLKYPLALFNSNVSFTVIFQHLESKQLVLIGSNILTFEFMLEKLYVRTLLTVIEQYSANIYDDITYIQDNSQVMPNQYVLNDVQSNFVVTVSGWPEIQY</sequence>
<evidence type="ECO:0000313" key="2">
    <source>
        <dbReference type="EMBL" id="CAI9918108.1"/>
    </source>
</evidence>
<evidence type="ECO:0000313" key="6">
    <source>
        <dbReference type="EMBL" id="CAL6095224.1"/>
    </source>
</evidence>
<evidence type="ECO:0000313" key="8">
    <source>
        <dbReference type="Proteomes" id="UP001642409"/>
    </source>
</evidence>
<protein>
    <submittedName>
        <fullName evidence="5">Hypothetical_protein</fullName>
    </submittedName>
</protein>
<proteinExistence type="predicted"/>
<keyword evidence="1" id="KW-1133">Transmembrane helix</keyword>
<evidence type="ECO:0000313" key="3">
    <source>
        <dbReference type="EMBL" id="CAI9946873.1"/>
    </source>
</evidence>
<evidence type="ECO:0000313" key="5">
    <source>
        <dbReference type="EMBL" id="CAL6089159.1"/>
    </source>
</evidence>
<reference evidence="3" key="1">
    <citation type="submission" date="2023-06" db="EMBL/GenBank/DDBJ databases">
        <authorList>
            <person name="Kurt Z."/>
        </authorList>
    </citation>
    <scope>NUCLEOTIDE SEQUENCE</scope>
</reference>
<comment type="caution">
    <text evidence="3">The sequence shown here is derived from an EMBL/GenBank/DDBJ whole genome shotgun (WGS) entry which is preliminary data.</text>
</comment>
<feature type="transmembrane region" description="Helical" evidence="1">
    <location>
        <begin position="81"/>
        <end position="102"/>
    </location>
</feature>
<dbReference type="EMBL" id="CATOUU010001018">
    <property type="protein sequence ID" value="CAI9967239.1"/>
    <property type="molecule type" value="Genomic_DNA"/>
</dbReference>
<dbReference type="AlphaFoldDB" id="A0AA86UQ69"/>
<dbReference type="EMBL" id="CAXDID020000474">
    <property type="protein sequence ID" value="CAL6095224.1"/>
    <property type="molecule type" value="Genomic_DNA"/>
</dbReference>
<keyword evidence="1" id="KW-0472">Membrane</keyword>
<keyword evidence="8" id="KW-1185">Reference proteome</keyword>
<dbReference type="EMBL" id="CAXDID020000416">
    <property type="protein sequence ID" value="CAL6089159.1"/>
    <property type="molecule type" value="Genomic_DNA"/>
</dbReference>
<keyword evidence="1" id="KW-0812">Transmembrane</keyword>
<feature type="transmembrane region" description="Helical" evidence="1">
    <location>
        <begin position="44"/>
        <end position="69"/>
    </location>
</feature>
<evidence type="ECO:0000313" key="4">
    <source>
        <dbReference type="EMBL" id="CAI9967239.1"/>
    </source>
</evidence>
<accession>A0AA86UQ69</accession>